<dbReference type="Proteomes" id="UP000254258">
    <property type="component" value="Unassembled WGS sequence"/>
</dbReference>
<evidence type="ECO:0000313" key="2">
    <source>
        <dbReference type="EMBL" id="RDS84734.1"/>
    </source>
</evidence>
<dbReference type="EMBL" id="QRBE01000001">
    <property type="protein sequence ID" value="RDS84734.1"/>
    <property type="molecule type" value="Genomic_DNA"/>
</dbReference>
<evidence type="ECO:0000313" key="3">
    <source>
        <dbReference type="Proteomes" id="UP000254258"/>
    </source>
</evidence>
<feature type="transmembrane region" description="Helical" evidence="1">
    <location>
        <begin position="173"/>
        <end position="196"/>
    </location>
</feature>
<keyword evidence="3" id="KW-1185">Reference proteome</keyword>
<dbReference type="RefSeq" id="WP_115493761.1">
    <property type="nucleotide sequence ID" value="NZ_QRBE01000001.1"/>
</dbReference>
<protein>
    <submittedName>
        <fullName evidence="2">Uncharacterized protein</fullName>
    </submittedName>
</protein>
<name>A0A370X8J3_9GAMM</name>
<accession>A0A370X8J3</accession>
<feature type="transmembrane region" description="Helical" evidence="1">
    <location>
        <begin position="132"/>
        <end position="153"/>
    </location>
</feature>
<comment type="caution">
    <text evidence="2">The sequence shown here is derived from an EMBL/GenBank/DDBJ whole genome shotgun (WGS) entry which is preliminary data.</text>
</comment>
<dbReference type="OrthoDB" id="5951414at2"/>
<reference evidence="2 3" key="1">
    <citation type="submission" date="2018-07" db="EMBL/GenBank/DDBJ databases">
        <title>Dyella monticola sp. nov. and Dyella psychrodurans sp. nov. isolated from monsoon evergreen broad-leaved forest soil of Dinghu Mountain, China.</title>
        <authorList>
            <person name="Gao Z."/>
            <person name="Qiu L."/>
        </authorList>
    </citation>
    <scope>NUCLEOTIDE SEQUENCE [LARGE SCALE GENOMIC DNA]</scope>
    <source>
        <strain evidence="2 3">4G-K06</strain>
    </source>
</reference>
<proteinExistence type="predicted"/>
<keyword evidence="1" id="KW-1133">Transmembrane helix</keyword>
<keyword evidence="1" id="KW-0472">Membrane</keyword>
<gene>
    <name evidence="2" type="ORF">DWU98_01870</name>
</gene>
<feature type="transmembrane region" description="Helical" evidence="1">
    <location>
        <begin position="86"/>
        <end position="105"/>
    </location>
</feature>
<feature type="transmembrane region" description="Helical" evidence="1">
    <location>
        <begin position="250"/>
        <end position="273"/>
    </location>
</feature>
<keyword evidence="1" id="KW-0812">Transmembrane</keyword>
<dbReference type="AlphaFoldDB" id="A0A370X8J3"/>
<feature type="transmembrane region" description="Helical" evidence="1">
    <location>
        <begin position="224"/>
        <end position="244"/>
    </location>
</feature>
<evidence type="ECO:0000256" key="1">
    <source>
        <dbReference type="SAM" id="Phobius"/>
    </source>
</evidence>
<organism evidence="2 3">
    <name type="scientific">Dyella monticola</name>
    <dbReference type="NCBI Taxonomy" id="1927958"/>
    <lineage>
        <taxon>Bacteria</taxon>
        <taxon>Pseudomonadati</taxon>
        <taxon>Pseudomonadota</taxon>
        <taxon>Gammaproteobacteria</taxon>
        <taxon>Lysobacterales</taxon>
        <taxon>Rhodanobacteraceae</taxon>
        <taxon>Dyella</taxon>
    </lineage>
</organism>
<sequence>MSRTANFGALLSSMRIAAQWRLLLLWLLIMLIPASLVALPLRSMLGGLLDTSVHVSEWAQHFNDMMFSDVIMTLSQHSQWLLTDMAIAQAVTLLLSPFLTGMIVGSGRAGRTLGFGALLQSGLVEYGRMFRLLLWSLIPYGIVIAVGLLGGHLADKHSEHAVLESQADRYTSIAHWVLGIVFVLAQAIVESARAAFIADTSLRSATRALGRGIKQLFRKPVRTLLFYLIVTVIGLVLVLLFGMLRIRVTAVGFFGFAVALLLSQIVVLVIGWVRTARLFALAKVAQA</sequence>